<dbReference type="InterPro" id="IPR001623">
    <property type="entry name" value="DnaJ_domain"/>
</dbReference>
<dbReference type="OMA" id="TANKRQY"/>
<sequence length="65" mass="7599">MKTHYDVLEISKEATLLDIKKSYRRLALKHHPDRNNGSAESTEKFKEISEAYTILSNTANKRQYD</sequence>
<dbReference type="SMART" id="SM00271">
    <property type="entry name" value="DnaJ"/>
    <property type="match status" value="1"/>
</dbReference>
<reference evidence="2 3" key="1">
    <citation type="journal article" date="2004" name="Science">
        <title>The genome of the diatom Thalassiosira pseudonana: ecology, evolution, and metabolism.</title>
        <authorList>
            <person name="Armbrust E.V."/>
            <person name="Berges J.A."/>
            <person name="Bowler C."/>
            <person name="Green B.R."/>
            <person name="Martinez D."/>
            <person name="Putnam N.H."/>
            <person name="Zhou S."/>
            <person name="Allen A.E."/>
            <person name="Apt K.E."/>
            <person name="Bechner M."/>
            <person name="Brzezinski M.A."/>
            <person name="Chaal B.K."/>
            <person name="Chiovitti A."/>
            <person name="Davis A.K."/>
            <person name="Demarest M.S."/>
            <person name="Detter J.C."/>
            <person name="Glavina T."/>
            <person name="Goodstein D."/>
            <person name="Hadi M.Z."/>
            <person name="Hellsten U."/>
            <person name="Hildebrand M."/>
            <person name="Jenkins B.D."/>
            <person name="Jurka J."/>
            <person name="Kapitonov V.V."/>
            <person name="Kroger N."/>
            <person name="Lau W.W."/>
            <person name="Lane T.W."/>
            <person name="Larimer F.W."/>
            <person name="Lippmeier J.C."/>
            <person name="Lucas S."/>
            <person name="Medina M."/>
            <person name="Montsant A."/>
            <person name="Obornik M."/>
            <person name="Parker M.S."/>
            <person name="Palenik B."/>
            <person name="Pazour G.J."/>
            <person name="Richardson P.M."/>
            <person name="Rynearson T.A."/>
            <person name="Saito M.A."/>
            <person name="Schwartz D.C."/>
            <person name="Thamatrakoln K."/>
            <person name="Valentin K."/>
            <person name="Vardi A."/>
            <person name="Wilkerson F.P."/>
            <person name="Rokhsar D.S."/>
        </authorList>
    </citation>
    <scope>NUCLEOTIDE SEQUENCE [LARGE SCALE GENOMIC DNA]</scope>
    <source>
        <strain evidence="2 3">CCMP1335</strain>
    </source>
</reference>
<dbReference type="PaxDb" id="35128-Thaps31726"/>
<dbReference type="InParanoid" id="B8BVE6"/>
<reference evidence="2 3" key="2">
    <citation type="journal article" date="2008" name="Nature">
        <title>The Phaeodactylum genome reveals the evolutionary history of diatom genomes.</title>
        <authorList>
            <person name="Bowler C."/>
            <person name="Allen A.E."/>
            <person name="Badger J.H."/>
            <person name="Grimwood J."/>
            <person name="Jabbari K."/>
            <person name="Kuo A."/>
            <person name="Maheswari U."/>
            <person name="Martens C."/>
            <person name="Maumus F."/>
            <person name="Otillar R.P."/>
            <person name="Rayko E."/>
            <person name="Salamov A."/>
            <person name="Vandepoele K."/>
            <person name="Beszteri B."/>
            <person name="Gruber A."/>
            <person name="Heijde M."/>
            <person name="Katinka M."/>
            <person name="Mock T."/>
            <person name="Valentin K."/>
            <person name="Verret F."/>
            <person name="Berges J.A."/>
            <person name="Brownlee C."/>
            <person name="Cadoret J.P."/>
            <person name="Chiovitti A."/>
            <person name="Choi C.J."/>
            <person name="Coesel S."/>
            <person name="De Martino A."/>
            <person name="Detter J.C."/>
            <person name="Durkin C."/>
            <person name="Falciatore A."/>
            <person name="Fournet J."/>
            <person name="Haruta M."/>
            <person name="Huysman M.J."/>
            <person name="Jenkins B.D."/>
            <person name="Jiroutova K."/>
            <person name="Jorgensen R.E."/>
            <person name="Joubert Y."/>
            <person name="Kaplan A."/>
            <person name="Kroger N."/>
            <person name="Kroth P.G."/>
            <person name="La Roche J."/>
            <person name="Lindquist E."/>
            <person name="Lommer M."/>
            <person name="Martin-Jezequel V."/>
            <person name="Lopez P.J."/>
            <person name="Lucas S."/>
            <person name="Mangogna M."/>
            <person name="McGinnis K."/>
            <person name="Medlin L.K."/>
            <person name="Montsant A."/>
            <person name="Oudot-Le Secq M.P."/>
            <person name="Napoli C."/>
            <person name="Obornik M."/>
            <person name="Parker M.S."/>
            <person name="Petit J.L."/>
            <person name="Porcel B.M."/>
            <person name="Poulsen N."/>
            <person name="Robison M."/>
            <person name="Rychlewski L."/>
            <person name="Rynearson T.A."/>
            <person name="Schmutz J."/>
            <person name="Shapiro H."/>
            <person name="Siaut M."/>
            <person name="Stanley M."/>
            <person name="Sussman M.R."/>
            <person name="Taylor A.R."/>
            <person name="Vardi A."/>
            <person name="von Dassow P."/>
            <person name="Vyverman W."/>
            <person name="Willis A."/>
            <person name="Wyrwicz L.S."/>
            <person name="Rokhsar D.S."/>
            <person name="Weissenbach J."/>
            <person name="Armbrust E.V."/>
            <person name="Green B.R."/>
            <person name="Van de Peer Y."/>
            <person name="Grigoriev I.V."/>
        </authorList>
    </citation>
    <scope>NUCLEOTIDE SEQUENCE [LARGE SCALE GENOMIC DNA]</scope>
    <source>
        <strain evidence="2 3">CCMP1335</strain>
    </source>
</reference>
<dbReference type="PRINTS" id="PR00625">
    <property type="entry name" value="JDOMAIN"/>
</dbReference>
<accession>B8BVE6</accession>
<dbReference type="PROSITE" id="PS50076">
    <property type="entry name" value="DNAJ_2"/>
    <property type="match status" value="1"/>
</dbReference>
<evidence type="ECO:0000313" key="3">
    <source>
        <dbReference type="Proteomes" id="UP000001449"/>
    </source>
</evidence>
<evidence type="ECO:0000259" key="1">
    <source>
        <dbReference type="PROSITE" id="PS50076"/>
    </source>
</evidence>
<dbReference type="EMBL" id="CM000639">
    <property type="protein sequence ID" value="EED95447.1"/>
    <property type="molecule type" value="Genomic_DNA"/>
</dbReference>
<dbReference type="HOGENOM" id="CLU_017633_18_2_1"/>
<dbReference type="Proteomes" id="UP000001449">
    <property type="component" value="Chromosome 2"/>
</dbReference>
<dbReference type="AlphaFoldDB" id="B8BVE6"/>
<dbReference type="Gene3D" id="1.10.287.110">
    <property type="entry name" value="DnaJ domain"/>
    <property type="match status" value="1"/>
</dbReference>
<dbReference type="GeneID" id="7452325"/>
<dbReference type="PANTHER" id="PTHR44873:SF1">
    <property type="entry name" value="DNAJ HOMOLOG SUBFAMILY C MEMBER 30, MITOCHONDRIAL"/>
    <property type="match status" value="1"/>
</dbReference>
<dbReference type="eggNOG" id="KOG0550">
    <property type="taxonomic scope" value="Eukaryota"/>
</dbReference>
<dbReference type="InterPro" id="IPR053025">
    <property type="entry name" value="Mito_ATP_Synthase-Asso"/>
</dbReference>
<keyword evidence="3" id="KW-1185">Reference proteome</keyword>
<protein>
    <recommendedName>
        <fullName evidence="1">J domain-containing protein</fullName>
    </recommendedName>
</protein>
<feature type="non-terminal residue" evidence="2">
    <location>
        <position position="1"/>
    </location>
</feature>
<dbReference type="InterPro" id="IPR036869">
    <property type="entry name" value="J_dom_sf"/>
</dbReference>
<dbReference type="Pfam" id="PF00226">
    <property type="entry name" value="DnaJ"/>
    <property type="match status" value="1"/>
</dbReference>
<organism evidence="2 3">
    <name type="scientific">Thalassiosira pseudonana</name>
    <name type="common">Marine diatom</name>
    <name type="synonym">Cyclotella nana</name>
    <dbReference type="NCBI Taxonomy" id="35128"/>
    <lineage>
        <taxon>Eukaryota</taxon>
        <taxon>Sar</taxon>
        <taxon>Stramenopiles</taxon>
        <taxon>Ochrophyta</taxon>
        <taxon>Bacillariophyta</taxon>
        <taxon>Coscinodiscophyceae</taxon>
        <taxon>Thalassiosirophycidae</taxon>
        <taxon>Thalassiosirales</taxon>
        <taxon>Thalassiosiraceae</taxon>
        <taxon>Thalassiosira</taxon>
    </lineage>
</organism>
<dbReference type="RefSeq" id="XP_002288004.1">
    <property type="nucleotide sequence ID" value="XM_002287968.1"/>
</dbReference>
<dbReference type="KEGG" id="tps:THAPSDRAFT_31726"/>
<feature type="domain" description="J" evidence="1">
    <location>
        <begin position="3"/>
        <end position="65"/>
    </location>
</feature>
<gene>
    <name evidence="2" type="ORF">THAPSDRAFT_31726</name>
</gene>
<evidence type="ECO:0000313" key="2">
    <source>
        <dbReference type="EMBL" id="EED95447.1"/>
    </source>
</evidence>
<name>B8BVE6_THAPS</name>
<dbReference type="STRING" id="35128.B8BVE6"/>
<dbReference type="CDD" id="cd06257">
    <property type="entry name" value="DnaJ"/>
    <property type="match status" value="1"/>
</dbReference>
<dbReference type="PANTHER" id="PTHR44873">
    <property type="entry name" value="DNAJ HOMOLOG SUBFAMILY C MEMBER 30, MITOCHONDRIAL"/>
    <property type="match status" value="1"/>
</dbReference>
<proteinExistence type="predicted"/>
<dbReference type="SUPFAM" id="SSF46565">
    <property type="entry name" value="Chaperone J-domain"/>
    <property type="match status" value="1"/>
</dbReference>